<feature type="region of interest" description="Disordered" evidence="6">
    <location>
        <begin position="1"/>
        <end position="25"/>
    </location>
</feature>
<sequence>MSDKTPTSLPNDFTSRVHRPQKRTKTSCRPCRERKVKCDGRAPCQSCRKRQYPDLCYYDNIAPPIGRTEIYNHQPPSSLTSLGRWNTPGESHPRYLGNQSIPAFIHSEEQDHGLSATSTSNDVNEGVMPMLGLSGATESPYPFMPVPSLLDPLDTLPNARELLRILQNFRQEVAPFIPNFLDVDKLEIEICEFLEAQDSADRSRLHSSTEIYKNPSNAWLAMLYSILAVGVQVSDMPQSERSRQSTLYSRHSFQSLRNANFLLYPNEACVQSLLMLGIFLQNDASPEAAWMLLGTTVRVAQSIGLHTAASCSTSLVYPQNKSNAIWVAVIWQDTLLSMCFDRPTSVIMEAPPALDVLSFPDQSLSYHESMYYLNFCLNHGRSLRKTHNFDVILELVERIESIKLYMCHEMQDLKSCKNIQQRAHFFAFNLHLSFSIAWICRPALSNTARSSDTRDARHEIAKKCHQNLIEALHAFLKLQPICLFAARSWSFFHNGISSALLLALIDDTKADPEVRAMQECLLRTLPQNESDCMDGVTTSEYGDLALTKAHARALGFLQKLRASQTTRNTSRNGPVSGTTSIDQNPIVLQEVNDSDLHAEVAKYVNTVDTKLINPCPKY</sequence>
<evidence type="ECO:0000256" key="3">
    <source>
        <dbReference type="ARBA" id="ARBA00023125"/>
    </source>
</evidence>
<feature type="domain" description="Zn(2)-C6 fungal-type" evidence="7">
    <location>
        <begin position="27"/>
        <end position="58"/>
    </location>
</feature>
<evidence type="ECO:0000256" key="4">
    <source>
        <dbReference type="ARBA" id="ARBA00023163"/>
    </source>
</evidence>
<dbReference type="PROSITE" id="PS50048">
    <property type="entry name" value="ZN2_CY6_FUNGAL_2"/>
    <property type="match status" value="1"/>
</dbReference>
<evidence type="ECO:0000256" key="5">
    <source>
        <dbReference type="ARBA" id="ARBA00023242"/>
    </source>
</evidence>
<dbReference type="PROSITE" id="PS00463">
    <property type="entry name" value="ZN2_CY6_FUNGAL_1"/>
    <property type="match status" value="1"/>
</dbReference>
<organism evidence="8 9">
    <name type="scientific">Penicillium brasilianum</name>
    <dbReference type="NCBI Taxonomy" id="104259"/>
    <lineage>
        <taxon>Eukaryota</taxon>
        <taxon>Fungi</taxon>
        <taxon>Dikarya</taxon>
        <taxon>Ascomycota</taxon>
        <taxon>Pezizomycotina</taxon>
        <taxon>Eurotiomycetes</taxon>
        <taxon>Eurotiomycetidae</taxon>
        <taxon>Eurotiales</taxon>
        <taxon>Aspergillaceae</taxon>
        <taxon>Penicillium</taxon>
    </lineage>
</organism>
<dbReference type="InterPro" id="IPR007219">
    <property type="entry name" value="XnlR_reg_dom"/>
</dbReference>
<accession>A0A1S9RW59</accession>
<evidence type="ECO:0000313" key="8">
    <source>
        <dbReference type="EMBL" id="OOQ89759.1"/>
    </source>
</evidence>
<feature type="compositionally biased region" description="Basic residues" evidence="6">
    <location>
        <begin position="16"/>
        <end position="25"/>
    </location>
</feature>
<dbReference type="Proteomes" id="UP000190744">
    <property type="component" value="Unassembled WGS sequence"/>
</dbReference>
<dbReference type="SMART" id="SM00906">
    <property type="entry name" value="Fungal_trans"/>
    <property type="match status" value="1"/>
</dbReference>
<keyword evidence="4" id="KW-0804">Transcription</keyword>
<dbReference type="GO" id="GO:0016831">
    <property type="term" value="F:carboxy-lyase activity"/>
    <property type="evidence" value="ECO:0007669"/>
    <property type="project" value="TreeGrafter"/>
</dbReference>
<dbReference type="AlphaFoldDB" id="A0A1S9RW59"/>
<evidence type="ECO:0000259" key="7">
    <source>
        <dbReference type="PROSITE" id="PS50048"/>
    </source>
</evidence>
<gene>
    <name evidence="8" type="ORF">PEBR_07235</name>
</gene>
<dbReference type="GO" id="GO:0008270">
    <property type="term" value="F:zinc ion binding"/>
    <property type="evidence" value="ECO:0007669"/>
    <property type="project" value="InterPro"/>
</dbReference>
<keyword evidence="3" id="KW-0238">DNA-binding</keyword>
<keyword evidence="5" id="KW-0539">Nucleus</keyword>
<dbReference type="EMBL" id="LJBN01000103">
    <property type="protein sequence ID" value="OOQ89759.1"/>
    <property type="molecule type" value="Genomic_DNA"/>
</dbReference>
<dbReference type="InterPro" id="IPR001138">
    <property type="entry name" value="Zn2Cys6_DnaBD"/>
</dbReference>
<feature type="compositionally biased region" description="Polar residues" evidence="6">
    <location>
        <begin position="1"/>
        <end position="14"/>
    </location>
</feature>
<proteinExistence type="predicted"/>
<dbReference type="Gene3D" id="4.10.240.10">
    <property type="entry name" value="Zn(2)-C6 fungal-type DNA-binding domain"/>
    <property type="match status" value="1"/>
</dbReference>
<dbReference type="SMART" id="SM00066">
    <property type="entry name" value="GAL4"/>
    <property type="match status" value="1"/>
</dbReference>
<dbReference type="Pfam" id="PF04082">
    <property type="entry name" value="Fungal_trans"/>
    <property type="match status" value="1"/>
</dbReference>
<dbReference type="CDD" id="cd00067">
    <property type="entry name" value="GAL4"/>
    <property type="match status" value="1"/>
</dbReference>
<protein>
    <recommendedName>
        <fullName evidence="7">Zn(2)-C6 fungal-type domain-containing protein</fullName>
    </recommendedName>
</protein>
<dbReference type="InterPro" id="IPR004507">
    <property type="entry name" value="UbiX-like"/>
</dbReference>
<evidence type="ECO:0000256" key="2">
    <source>
        <dbReference type="ARBA" id="ARBA00023015"/>
    </source>
</evidence>
<dbReference type="PANTHER" id="PTHR43374:SF1">
    <property type="entry name" value="FLAVIN PRENYLTRANSFERASE PAD1, MITOCHONDRIAL"/>
    <property type="match status" value="1"/>
</dbReference>
<dbReference type="GO" id="GO:0006351">
    <property type="term" value="P:DNA-templated transcription"/>
    <property type="evidence" value="ECO:0007669"/>
    <property type="project" value="InterPro"/>
</dbReference>
<dbReference type="GO" id="GO:0003677">
    <property type="term" value="F:DNA binding"/>
    <property type="evidence" value="ECO:0007669"/>
    <property type="project" value="UniProtKB-KW"/>
</dbReference>
<evidence type="ECO:0000313" key="9">
    <source>
        <dbReference type="Proteomes" id="UP000190744"/>
    </source>
</evidence>
<evidence type="ECO:0000256" key="6">
    <source>
        <dbReference type="SAM" id="MobiDB-lite"/>
    </source>
</evidence>
<dbReference type="PANTHER" id="PTHR43374">
    <property type="entry name" value="FLAVIN PRENYLTRANSFERASE"/>
    <property type="match status" value="1"/>
</dbReference>
<keyword evidence="2" id="KW-0805">Transcription regulation</keyword>
<comment type="caution">
    <text evidence="8">The sequence shown here is derived from an EMBL/GenBank/DDBJ whole genome shotgun (WGS) entry which is preliminary data.</text>
</comment>
<reference evidence="9" key="1">
    <citation type="submission" date="2015-09" db="EMBL/GenBank/DDBJ databases">
        <authorList>
            <person name="Fill T.P."/>
            <person name="Baretta J.F."/>
            <person name="de Almeida L.G."/>
            <person name="Rocha M."/>
            <person name="de Souza D.H."/>
            <person name="Malavazi I."/>
            <person name="Cerdeira L.T."/>
            <person name="Hong H."/>
            <person name="Samborskyy M."/>
            <person name="de Vasconcelos A.T."/>
            <person name="Leadlay P."/>
            <person name="Rodrigues-Filho E."/>
        </authorList>
    </citation>
    <scope>NUCLEOTIDE SEQUENCE [LARGE SCALE GENOMIC DNA]</scope>
    <source>
        <strain evidence="9">LaBioMMi 136</strain>
    </source>
</reference>
<dbReference type="GO" id="GO:0000981">
    <property type="term" value="F:DNA-binding transcription factor activity, RNA polymerase II-specific"/>
    <property type="evidence" value="ECO:0007669"/>
    <property type="project" value="InterPro"/>
</dbReference>
<dbReference type="SUPFAM" id="SSF57701">
    <property type="entry name" value="Zn2/Cys6 DNA-binding domain"/>
    <property type="match status" value="1"/>
</dbReference>
<evidence type="ECO:0000256" key="1">
    <source>
        <dbReference type="ARBA" id="ARBA00022723"/>
    </source>
</evidence>
<dbReference type="CDD" id="cd12148">
    <property type="entry name" value="fungal_TF_MHR"/>
    <property type="match status" value="1"/>
</dbReference>
<dbReference type="InterPro" id="IPR036864">
    <property type="entry name" value="Zn2-C6_fun-type_DNA-bd_sf"/>
</dbReference>
<dbReference type="Pfam" id="PF00172">
    <property type="entry name" value="Zn_clus"/>
    <property type="match status" value="1"/>
</dbReference>
<name>A0A1S9RW59_PENBI</name>
<keyword evidence="1" id="KW-0479">Metal-binding</keyword>